<keyword evidence="9" id="KW-1185">Reference proteome</keyword>
<keyword evidence="3 5" id="KW-0690">Ribosome biogenesis</keyword>
<feature type="compositionally biased region" description="Basic residues" evidence="6">
    <location>
        <begin position="411"/>
        <end position="428"/>
    </location>
</feature>
<dbReference type="GO" id="GO:0008097">
    <property type="term" value="F:5S rRNA binding"/>
    <property type="evidence" value="ECO:0007669"/>
    <property type="project" value="TreeGrafter"/>
</dbReference>
<evidence type="ECO:0000256" key="2">
    <source>
        <dbReference type="ARBA" id="ARBA00018339"/>
    </source>
</evidence>
<dbReference type="GO" id="GO:0005730">
    <property type="term" value="C:nucleolus"/>
    <property type="evidence" value="ECO:0007669"/>
    <property type="project" value="UniProtKB-SubCell"/>
</dbReference>
<evidence type="ECO:0000256" key="4">
    <source>
        <dbReference type="ARBA" id="ARBA00023242"/>
    </source>
</evidence>
<evidence type="ECO:0000256" key="6">
    <source>
        <dbReference type="SAM" id="MobiDB-lite"/>
    </source>
</evidence>
<reference evidence="8" key="3">
    <citation type="submission" date="2022-06" db="UniProtKB">
        <authorList>
            <consortium name="EnsemblMetazoa"/>
        </authorList>
    </citation>
    <scope>IDENTIFICATION</scope>
</reference>
<dbReference type="PANTHER" id="PTHR14211">
    <property type="entry name" value="GLIOMA SUPPRESSOR CANDIDATE REGION GENE 2"/>
    <property type="match status" value="1"/>
</dbReference>
<feature type="region of interest" description="Disordered" evidence="6">
    <location>
        <begin position="403"/>
        <end position="428"/>
    </location>
</feature>
<evidence type="ECO:0000256" key="5">
    <source>
        <dbReference type="PIRNR" id="PIRNR017302"/>
    </source>
</evidence>
<comment type="function">
    <text evidence="5">May play a role in ribosome biogenesis.</text>
</comment>
<dbReference type="EnsemblMetazoa" id="SSS_8210s_mrna">
    <property type="protein sequence ID" value="KAF7487829.1"/>
    <property type="gene ID" value="SSS_8210"/>
</dbReference>
<dbReference type="InterPro" id="IPR011687">
    <property type="entry name" value="Nop53/GLTSCR2"/>
</dbReference>
<dbReference type="GO" id="GO:0006364">
    <property type="term" value="P:rRNA processing"/>
    <property type="evidence" value="ECO:0007669"/>
    <property type="project" value="TreeGrafter"/>
</dbReference>
<dbReference type="EMBL" id="WVUK01000066">
    <property type="protein sequence ID" value="KAF7487829.1"/>
    <property type="molecule type" value="Genomic_DNA"/>
</dbReference>
<dbReference type="PIRSF" id="PIRSF017302">
    <property type="entry name" value="Gltscr2"/>
    <property type="match status" value="1"/>
</dbReference>
<keyword evidence="4 5" id="KW-0539">Nucleus</keyword>
<dbReference type="OrthoDB" id="5072at2759"/>
<evidence type="ECO:0000256" key="1">
    <source>
        <dbReference type="ARBA" id="ARBA00008838"/>
    </source>
</evidence>
<comment type="similarity">
    <text evidence="1 5">Belongs to the NOP53 family.</text>
</comment>
<dbReference type="GO" id="GO:0005654">
    <property type="term" value="C:nucleoplasm"/>
    <property type="evidence" value="ECO:0007669"/>
    <property type="project" value="UniProtKB-SubCell"/>
</dbReference>
<gene>
    <name evidence="7" type="ORF">SSS_8210</name>
</gene>
<dbReference type="GO" id="GO:0000027">
    <property type="term" value="P:ribosomal large subunit assembly"/>
    <property type="evidence" value="ECO:0007669"/>
    <property type="project" value="UniProtKB-UniRule"/>
</dbReference>
<dbReference type="Proteomes" id="UP000070412">
    <property type="component" value="Unassembled WGS sequence"/>
</dbReference>
<evidence type="ECO:0000313" key="9">
    <source>
        <dbReference type="Proteomes" id="UP000070412"/>
    </source>
</evidence>
<dbReference type="PANTHER" id="PTHR14211:SF7">
    <property type="entry name" value="RIBOSOME BIOGENESIS PROTEIN NOP53"/>
    <property type="match status" value="1"/>
</dbReference>
<evidence type="ECO:0000313" key="7">
    <source>
        <dbReference type="EMBL" id="KAF7487829.1"/>
    </source>
</evidence>
<dbReference type="AlphaFoldDB" id="A0A834VAA5"/>
<dbReference type="Pfam" id="PF07767">
    <property type="entry name" value="Nop53"/>
    <property type="match status" value="1"/>
</dbReference>
<sequence>MKTRKIRVSKNRKKYWRKYAPIDDVEEFLEAERFEERVGRKIVNAEDEDLFIIERKGDDQIYDEKFRKKFAEKDPKKSKLQRIQDDHRRYQILESTSKISPIVIQRKNSDRKRSIHNDDNKLKKYWNDKKKLIEKAERIKRTKQQMNENPIDRFDFEYDVWDARDNKNAVKVPEHLRQKPSLLPAVEIPHPGQSYNPSSSDYQALIETEMQKEIQLIKEEKKLANKVDRYFVSKDQAPNEDTWLIEMSQGLFANANDQNENQNESVEQEQELLGIKLKQPKPKTKAQKRRALKEKMLRRQRKMAKIERSKENDIYRLKAIEQEIYEQEKRSETRSKIRQLKHIQSLYKPKRLGKGPFEPIDTELSAPKELNGTLRSLRTKGSILQDRFKSFQKRNLIESSSTKAIQVATKTKPKLKKRFETKRRHRDE</sequence>
<evidence type="ECO:0000256" key="3">
    <source>
        <dbReference type="ARBA" id="ARBA00022517"/>
    </source>
</evidence>
<comment type="subcellular location">
    <subcellularLocation>
        <location evidence="5">Nucleus</location>
        <location evidence="5">Nucleolus</location>
    </subcellularLocation>
    <subcellularLocation>
        <location evidence="5">Nucleus</location>
        <location evidence="5">Nucleoplasm</location>
    </subcellularLocation>
</comment>
<protein>
    <recommendedName>
        <fullName evidence="2 5">Ribosome biogenesis protein NOP53</fullName>
    </recommendedName>
</protein>
<proteinExistence type="inferred from homology"/>
<name>A0A834VAA5_SARSC</name>
<reference evidence="7" key="2">
    <citation type="submission" date="2020-01" db="EMBL/GenBank/DDBJ databases">
        <authorList>
            <person name="Korhonen P.K.K."/>
            <person name="Guangxu M.G."/>
            <person name="Wang T.W."/>
            <person name="Stroehlein A.J.S."/>
            <person name="Young N.D."/>
            <person name="Ang C.-S.A."/>
            <person name="Fernando D.W.F."/>
            <person name="Lu H.L."/>
            <person name="Taylor S.T."/>
            <person name="Ehtesham M.E.M."/>
            <person name="Najaraj S.H.N."/>
            <person name="Harsha G.H.G."/>
            <person name="Madugundu A.M."/>
            <person name="Renuse S.R."/>
            <person name="Holt D.H."/>
            <person name="Pandey A.P."/>
            <person name="Papenfuss A.P."/>
            <person name="Gasser R.B.G."/>
            <person name="Fischer K.F."/>
        </authorList>
    </citation>
    <scope>NUCLEOTIDE SEQUENCE</scope>
    <source>
        <strain evidence="7">SSS_KF_BRIS2020</strain>
    </source>
</reference>
<organism evidence="7">
    <name type="scientific">Sarcoptes scabiei</name>
    <name type="common">Itch mite</name>
    <name type="synonym">Acarus scabiei</name>
    <dbReference type="NCBI Taxonomy" id="52283"/>
    <lineage>
        <taxon>Eukaryota</taxon>
        <taxon>Metazoa</taxon>
        <taxon>Ecdysozoa</taxon>
        <taxon>Arthropoda</taxon>
        <taxon>Chelicerata</taxon>
        <taxon>Arachnida</taxon>
        <taxon>Acari</taxon>
        <taxon>Acariformes</taxon>
        <taxon>Sarcoptiformes</taxon>
        <taxon>Astigmata</taxon>
        <taxon>Psoroptidia</taxon>
        <taxon>Sarcoptoidea</taxon>
        <taxon>Sarcoptidae</taxon>
        <taxon>Sarcoptinae</taxon>
        <taxon>Sarcoptes</taxon>
    </lineage>
</organism>
<evidence type="ECO:0000313" key="8">
    <source>
        <dbReference type="EnsemblMetazoa" id="KAF7487829.1"/>
    </source>
</evidence>
<accession>A0A834VAA5</accession>
<reference evidence="9" key="1">
    <citation type="journal article" date="2020" name="PLoS Negl. Trop. Dis.">
        <title>High-quality nuclear genome for Sarcoptes scabiei-A critical resource for a neglected parasite.</title>
        <authorList>
            <person name="Korhonen P.K."/>
            <person name="Gasser R.B."/>
            <person name="Ma G."/>
            <person name="Wang T."/>
            <person name="Stroehlein A.J."/>
            <person name="Young N.D."/>
            <person name="Ang C.S."/>
            <person name="Fernando D.D."/>
            <person name="Lu H.C."/>
            <person name="Taylor S."/>
            <person name="Reynolds S.L."/>
            <person name="Mofiz E."/>
            <person name="Najaraj S.H."/>
            <person name="Gowda H."/>
            <person name="Madugundu A."/>
            <person name="Renuse S."/>
            <person name="Holt D."/>
            <person name="Pandey A."/>
            <person name="Papenfuss A.T."/>
            <person name="Fischer K."/>
        </authorList>
    </citation>
    <scope>NUCLEOTIDE SEQUENCE [LARGE SCALE GENOMIC DNA]</scope>
</reference>